<evidence type="ECO:0000256" key="1">
    <source>
        <dbReference type="ARBA" id="ARBA00022729"/>
    </source>
</evidence>
<dbReference type="Proteomes" id="UP000048926">
    <property type="component" value="Unassembled WGS sequence"/>
</dbReference>
<dbReference type="OrthoDB" id="9780147at2"/>
<dbReference type="CDD" id="cd03023">
    <property type="entry name" value="DsbA_Com1_like"/>
    <property type="match status" value="1"/>
</dbReference>
<dbReference type="PANTHER" id="PTHR13887:SF14">
    <property type="entry name" value="DISULFIDE BOND FORMATION PROTEIN D"/>
    <property type="match status" value="1"/>
</dbReference>
<dbReference type="Pfam" id="PF01323">
    <property type="entry name" value="DSBA"/>
    <property type="match status" value="1"/>
</dbReference>
<keyword evidence="1 5" id="KW-0732">Signal</keyword>
<evidence type="ECO:0000256" key="3">
    <source>
        <dbReference type="ARBA" id="ARBA00023157"/>
    </source>
</evidence>
<evidence type="ECO:0000256" key="4">
    <source>
        <dbReference type="ARBA" id="ARBA00023284"/>
    </source>
</evidence>
<keyword evidence="3" id="KW-1015">Disulfide bond</keyword>
<dbReference type="EMBL" id="CXST01000011">
    <property type="protein sequence ID" value="CTQ47633.1"/>
    <property type="molecule type" value="Genomic_DNA"/>
</dbReference>
<name>A0A0M6YDQ0_9HYPH</name>
<evidence type="ECO:0000256" key="5">
    <source>
        <dbReference type="SAM" id="SignalP"/>
    </source>
</evidence>
<proteinExistence type="predicted"/>
<feature type="domain" description="Thioredoxin" evidence="6">
    <location>
        <begin position="61"/>
        <end position="245"/>
    </location>
</feature>
<dbReference type="AlphaFoldDB" id="A0A0M6YDQ0"/>
<dbReference type="InterPro" id="IPR036249">
    <property type="entry name" value="Thioredoxin-like_sf"/>
</dbReference>
<keyword evidence="4" id="KW-0676">Redox-active center</keyword>
<dbReference type="RefSeq" id="WP_055661643.1">
    <property type="nucleotide sequence ID" value="NZ_CXST01000011.1"/>
</dbReference>
<reference evidence="8" key="1">
    <citation type="submission" date="2015-07" db="EMBL/GenBank/DDBJ databases">
        <authorList>
            <person name="Rodrigo-Torres Lidia"/>
            <person name="Arahal R.David."/>
        </authorList>
    </citation>
    <scope>NUCLEOTIDE SEQUENCE [LARGE SCALE GENOMIC DNA]</scope>
    <source>
        <strain evidence="8">CECT 4801</strain>
    </source>
</reference>
<feature type="chain" id="PRO_5005807917" evidence="5">
    <location>
        <begin position="25"/>
        <end position="247"/>
    </location>
</feature>
<dbReference type="InterPro" id="IPR001853">
    <property type="entry name" value="DSBA-like_thioredoxin_dom"/>
</dbReference>
<gene>
    <name evidence="7" type="primary">bdbD_3</name>
    <name evidence="7" type="ORF">LAL4801_06095</name>
</gene>
<organism evidence="7 8">
    <name type="scientific">Roseibium aggregatum</name>
    <dbReference type="NCBI Taxonomy" id="187304"/>
    <lineage>
        <taxon>Bacteria</taxon>
        <taxon>Pseudomonadati</taxon>
        <taxon>Pseudomonadota</taxon>
        <taxon>Alphaproteobacteria</taxon>
        <taxon>Hyphomicrobiales</taxon>
        <taxon>Stappiaceae</taxon>
        <taxon>Roseibium</taxon>
    </lineage>
</organism>
<keyword evidence="2" id="KW-0560">Oxidoreductase</keyword>
<dbReference type="InterPro" id="IPR013766">
    <property type="entry name" value="Thioredoxin_domain"/>
</dbReference>
<dbReference type="SUPFAM" id="SSF52833">
    <property type="entry name" value="Thioredoxin-like"/>
    <property type="match status" value="1"/>
</dbReference>
<keyword evidence="8" id="KW-1185">Reference proteome</keyword>
<dbReference type="PROSITE" id="PS51352">
    <property type="entry name" value="THIOREDOXIN_2"/>
    <property type="match status" value="1"/>
</dbReference>
<sequence length="247" mass="27222">MNFRLPSFGTVLIALLLTASNASADQDGGLPEARIKELALEAILENPEIIKQAIGLLQQKQLARQQADVITILTDRRKELEEDPNAPVLGNAAGDVTLVEFFDYNCPYCKRAMQEVKTLLQADPNVRLVYREWPILSPGSVFAARAALAARNQGKYEEFHWALMSFKGGIEESSTIEIANEVGLDVEQLKVDMMAPEIEEHIRLSMNLAEALNINGTPAFVVGENVYPGLLTSEQLSKAIEDVRSAQ</sequence>
<evidence type="ECO:0000256" key="2">
    <source>
        <dbReference type="ARBA" id="ARBA00023002"/>
    </source>
</evidence>
<evidence type="ECO:0000313" key="8">
    <source>
        <dbReference type="Proteomes" id="UP000048926"/>
    </source>
</evidence>
<protein>
    <submittedName>
        <fullName evidence="7">Thiol-disulfide oxidoreductase D</fullName>
    </submittedName>
</protein>
<feature type="signal peptide" evidence="5">
    <location>
        <begin position="1"/>
        <end position="24"/>
    </location>
</feature>
<evidence type="ECO:0000259" key="6">
    <source>
        <dbReference type="PROSITE" id="PS51352"/>
    </source>
</evidence>
<accession>A0A0M6YDQ0</accession>
<evidence type="ECO:0000313" key="7">
    <source>
        <dbReference type="EMBL" id="CTQ47633.1"/>
    </source>
</evidence>
<dbReference type="GO" id="GO:0016491">
    <property type="term" value="F:oxidoreductase activity"/>
    <property type="evidence" value="ECO:0007669"/>
    <property type="project" value="UniProtKB-KW"/>
</dbReference>
<dbReference type="Gene3D" id="3.40.30.10">
    <property type="entry name" value="Glutaredoxin"/>
    <property type="match status" value="1"/>
</dbReference>
<dbReference type="PANTHER" id="PTHR13887">
    <property type="entry name" value="GLUTATHIONE S-TRANSFERASE KAPPA"/>
    <property type="match status" value="1"/>
</dbReference>